<protein>
    <recommendedName>
        <fullName evidence="7">Translation initiation factor IF-3</fullName>
    </recommendedName>
</protein>
<name>A0AAU9U1Q2_EUPED</name>
<dbReference type="PANTHER" id="PTHR10938">
    <property type="entry name" value="TRANSLATION INITIATION FACTOR IF-3"/>
    <property type="match status" value="1"/>
</dbReference>
<dbReference type="GO" id="GO:0032790">
    <property type="term" value="P:ribosome disassembly"/>
    <property type="evidence" value="ECO:0007669"/>
    <property type="project" value="TreeGrafter"/>
</dbReference>
<keyword evidence="3" id="KW-0648">Protein biosynthesis</keyword>
<keyword evidence="6" id="KW-1185">Reference proteome</keyword>
<evidence type="ECO:0008006" key="7">
    <source>
        <dbReference type="Google" id="ProtNLM"/>
    </source>
</evidence>
<accession>A0AAU9U1Q2</accession>
<dbReference type="GO" id="GO:0043022">
    <property type="term" value="F:ribosome binding"/>
    <property type="evidence" value="ECO:0007669"/>
    <property type="project" value="TreeGrafter"/>
</dbReference>
<evidence type="ECO:0000313" key="5">
    <source>
        <dbReference type="EMBL" id="CAH2092013.1"/>
    </source>
</evidence>
<dbReference type="EMBL" id="CAKOGL010000011">
    <property type="protein sequence ID" value="CAH2092013.1"/>
    <property type="molecule type" value="Genomic_DNA"/>
</dbReference>
<keyword evidence="2" id="KW-0396">Initiation factor</keyword>
<proteinExistence type="inferred from homology"/>
<dbReference type="SUPFAM" id="SSF55200">
    <property type="entry name" value="Translation initiation factor IF3, C-terminal domain"/>
    <property type="match status" value="1"/>
</dbReference>
<dbReference type="GO" id="GO:0003743">
    <property type="term" value="F:translation initiation factor activity"/>
    <property type="evidence" value="ECO:0007669"/>
    <property type="project" value="UniProtKB-KW"/>
</dbReference>
<evidence type="ECO:0000256" key="2">
    <source>
        <dbReference type="ARBA" id="ARBA00022540"/>
    </source>
</evidence>
<organism evidence="5 6">
    <name type="scientific">Euphydryas editha</name>
    <name type="common">Edith's checkerspot</name>
    <dbReference type="NCBI Taxonomy" id="104508"/>
    <lineage>
        <taxon>Eukaryota</taxon>
        <taxon>Metazoa</taxon>
        <taxon>Ecdysozoa</taxon>
        <taxon>Arthropoda</taxon>
        <taxon>Hexapoda</taxon>
        <taxon>Insecta</taxon>
        <taxon>Pterygota</taxon>
        <taxon>Neoptera</taxon>
        <taxon>Endopterygota</taxon>
        <taxon>Lepidoptera</taxon>
        <taxon>Glossata</taxon>
        <taxon>Ditrysia</taxon>
        <taxon>Papilionoidea</taxon>
        <taxon>Nymphalidae</taxon>
        <taxon>Nymphalinae</taxon>
        <taxon>Euphydryas</taxon>
    </lineage>
</organism>
<dbReference type="PANTHER" id="PTHR10938:SF0">
    <property type="entry name" value="TRANSLATION INITIATION FACTOR IF-3, MITOCHONDRIAL"/>
    <property type="match status" value="1"/>
</dbReference>
<evidence type="ECO:0000256" key="4">
    <source>
        <dbReference type="SAM" id="MobiDB-lite"/>
    </source>
</evidence>
<comment type="caution">
    <text evidence="5">The sequence shown here is derived from an EMBL/GenBank/DDBJ whole genome shotgun (WGS) entry which is preliminary data.</text>
</comment>
<dbReference type="GO" id="GO:0070124">
    <property type="term" value="P:mitochondrial translational initiation"/>
    <property type="evidence" value="ECO:0007669"/>
    <property type="project" value="TreeGrafter"/>
</dbReference>
<comment type="similarity">
    <text evidence="1">Belongs to the IF-3 family.</text>
</comment>
<dbReference type="InterPro" id="IPR001288">
    <property type="entry name" value="Translation_initiation_fac_3"/>
</dbReference>
<reference evidence="5" key="1">
    <citation type="submission" date="2022-03" db="EMBL/GenBank/DDBJ databases">
        <authorList>
            <person name="Tunstrom K."/>
        </authorList>
    </citation>
    <scope>NUCLEOTIDE SEQUENCE</scope>
</reference>
<dbReference type="Proteomes" id="UP001153954">
    <property type="component" value="Unassembled WGS sequence"/>
</dbReference>
<evidence type="ECO:0000313" key="6">
    <source>
        <dbReference type="Proteomes" id="UP001153954"/>
    </source>
</evidence>
<evidence type="ECO:0000256" key="1">
    <source>
        <dbReference type="ARBA" id="ARBA00005439"/>
    </source>
</evidence>
<feature type="region of interest" description="Disordered" evidence="4">
    <location>
        <begin position="193"/>
        <end position="221"/>
    </location>
</feature>
<feature type="compositionally biased region" description="Basic and acidic residues" evidence="4">
    <location>
        <begin position="197"/>
        <end position="207"/>
    </location>
</feature>
<gene>
    <name evidence="5" type="ORF">EEDITHA_LOCUS7819</name>
</gene>
<dbReference type="AlphaFoldDB" id="A0AAU9U1Q2"/>
<dbReference type="Gene3D" id="3.30.110.10">
    <property type="entry name" value="Translation initiation factor 3 (IF-3), C-terminal domain"/>
    <property type="match status" value="1"/>
</dbReference>
<evidence type="ECO:0000256" key="3">
    <source>
        <dbReference type="ARBA" id="ARBA00022917"/>
    </source>
</evidence>
<dbReference type="GO" id="GO:0005739">
    <property type="term" value="C:mitochondrion"/>
    <property type="evidence" value="ECO:0007669"/>
    <property type="project" value="TreeGrafter"/>
</dbReference>
<dbReference type="InterPro" id="IPR036788">
    <property type="entry name" value="T_IF-3_C_sf"/>
</dbReference>
<sequence length="221" mass="25485">MKMNKLVSLFMTKRLFEIRSITTRIAIDGKDVPKKKEYENRITLIGPDNSVSITDFKNAQNLSTRRELKLVKIQDADSKTRRPIYKLMTNAQYHEEELARRKEKQAASDNNTIKGQKLITLSSRIADHDVMTGVKKMGKLLEKQYEVKVVISGDENEQTKMERIYTIIEKNLKSSGRIVQKRIKGNNLRFQLVPMKDNNDQSKKETDSGQNNNNNDDKGPL</sequence>